<feature type="domain" description="Dynein heavy chain linker" evidence="12">
    <location>
        <begin position="2"/>
        <end position="214"/>
    </location>
</feature>
<keyword evidence="11" id="KW-0206">Cytoskeleton</keyword>
<evidence type="ECO:0000256" key="3">
    <source>
        <dbReference type="ARBA" id="ARBA00022490"/>
    </source>
</evidence>
<evidence type="ECO:0000256" key="1">
    <source>
        <dbReference type="ARBA" id="ARBA00004245"/>
    </source>
</evidence>
<organism evidence="13 14">
    <name type="scientific">Meganyctiphanes norvegica</name>
    <name type="common">Northern krill</name>
    <name type="synonym">Thysanopoda norvegica</name>
    <dbReference type="NCBI Taxonomy" id="48144"/>
    <lineage>
        <taxon>Eukaryota</taxon>
        <taxon>Metazoa</taxon>
        <taxon>Ecdysozoa</taxon>
        <taxon>Arthropoda</taxon>
        <taxon>Crustacea</taxon>
        <taxon>Multicrustacea</taxon>
        <taxon>Malacostraca</taxon>
        <taxon>Eumalacostraca</taxon>
        <taxon>Eucarida</taxon>
        <taxon>Euphausiacea</taxon>
        <taxon>Euphausiidae</taxon>
        <taxon>Meganyctiphanes</taxon>
    </lineage>
</organism>
<keyword evidence="14" id="KW-1185">Reference proteome</keyword>
<dbReference type="Proteomes" id="UP001497623">
    <property type="component" value="Unassembled WGS sequence"/>
</dbReference>
<keyword evidence="4" id="KW-0493">Microtubule</keyword>
<sequence>DDLKGVWSEMTKIWKQIEEIKDKPWLGIQPRKLRSQLDQLLTQLKDLPARLRQYASYEHVKKLLQGYTKVNVTVIELKSDALKERHWKQLMRQLRVNWVLGDLTLGQVWDVDLRRNEPIIREIIITAQGEMALEEFLKQVKESWQNYELELTNYQNKCKIIRGWDDLFNKVKEHINSVSAMKLSPYYREFEDDALHWEEKLNKINALFDVWIDV</sequence>
<keyword evidence="8" id="KW-0243">Dynein</keyword>
<keyword evidence="3" id="KW-0963">Cytoplasm</keyword>
<dbReference type="Gene3D" id="1.20.140.100">
    <property type="entry name" value="Dynein heavy chain, N-terminal domain 2"/>
    <property type="match status" value="1"/>
</dbReference>
<protein>
    <recommendedName>
        <fullName evidence="12">Dynein heavy chain linker domain-containing protein</fullName>
    </recommendedName>
</protein>
<evidence type="ECO:0000256" key="4">
    <source>
        <dbReference type="ARBA" id="ARBA00022701"/>
    </source>
</evidence>
<evidence type="ECO:0000256" key="11">
    <source>
        <dbReference type="ARBA" id="ARBA00023212"/>
    </source>
</evidence>
<evidence type="ECO:0000256" key="5">
    <source>
        <dbReference type="ARBA" id="ARBA00022737"/>
    </source>
</evidence>
<dbReference type="FunFam" id="1.10.287.2620:FF:000001">
    <property type="entry name" value="Cytoplasmic dynein heavy chain 1"/>
    <property type="match status" value="1"/>
</dbReference>
<dbReference type="PANTHER" id="PTHR46532:SF4">
    <property type="entry name" value="AAA+ ATPASE DOMAIN-CONTAINING PROTEIN"/>
    <property type="match status" value="1"/>
</dbReference>
<proteinExistence type="inferred from homology"/>
<dbReference type="Pfam" id="PF08393">
    <property type="entry name" value="DHC_N2"/>
    <property type="match status" value="1"/>
</dbReference>
<keyword evidence="7" id="KW-0067">ATP-binding</keyword>
<dbReference type="GO" id="GO:0051959">
    <property type="term" value="F:dynein light intermediate chain binding"/>
    <property type="evidence" value="ECO:0007669"/>
    <property type="project" value="InterPro"/>
</dbReference>
<feature type="non-terminal residue" evidence="13">
    <location>
        <position position="214"/>
    </location>
</feature>
<comment type="caution">
    <text evidence="13">The sequence shown here is derived from an EMBL/GenBank/DDBJ whole genome shotgun (WGS) entry which is preliminary data.</text>
</comment>
<evidence type="ECO:0000259" key="12">
    <source>
        <dbReference type="Pfam" id="PF08393"/>
    </source>
</evidence>
<dbReference type="GO" id="GO:0005524">
    <property type="term" value="F:ATP binding"/>
    <property type="evidence" value="ECO:0007669"/>
    <property type="project" value="UniProtKB-KW"/>
</dbReference>
<evidence type="ECO:0000256" key="7">
    <source>
        <dbReference type="ARBA" id="ARBA00022840"/>
    </source>
</evidence>
<evidence type="ECO:0000256" key="6">
    <source>
        <dbReference type="ARBA" id="ARBA00022741"/>
    </source>
</evidence>
<comment type="subcellular location">
    <subcellularLocation>
        <location evidence="1">Cytoplasm</location>
        <location evidence="1">Cytoskeleton</location>
    </subcellularLocation>
</comment>
<dbReference type="AlphaFoldDB" id="A0AAV2Q014"/>
<evidence type="ECO:0000256" key="8">
    <source>
        <dbReference type="ARBA" id="ARBA00023017"/>
    </source>
</evidence>
<evidence type="ECO:0000313" key="14">
    <source>
        <dbReference type="Proteomes" id="UP001497623"/>
    </source>
</evidence>
<dbReference type="PANTHER" id="PTHR46532">
    <property type="entry name" value="MALE FERTILITY FACTOR KL5"/>
    <property type="match status" value="1"/>
</dbReference>
<evidence type="ECO:0000256" key="9">
    <source>
        <dbReference type="ARBA" id="ARBA00023054"/>
    </source>
</evidence>
<reference evidence="13 14" key="1">
    <citation type="submission" date="2024-05" db="EMBL/GenBank/DDBJ databases">
        <authorList>
            <person name="Wallberg A."/>
        </authorList>
    </citation>
    <scope>NUCLEOTIDE SEQUENCE [LARGE SCALE GENOMIC DNA]</scope>
</reference>
<dbReference type="InterPro" id="IPR026983">
    <property type="entry name" value="DHC"/>
</dbReference>
<evidence type="ECO:0000256" key="2">
    <source>
        <dbReference type="ARBA" id="ARBA00008887"/>
    </source>
</evidence>
<keyword evidence="10" id="KW-0505">Motor protein</keyword>
<name>A0AAV2Q014_MEGNR</name>
<dbReference type="InterPro" id="IPR013602">
    <property type="entry name" value="Dynein_heavy_linker"/>
</dbReference>
<dbReference type="GO" id="GO:0005858">
    <property type="term" value="C:axonemal dynein complex"/>
    <property type="evidence" value="ECO:0007669"/>
    <property type="project" value="TreeGrafter"/>
</dbReference>
<keyword evidence="5" id="KW-0677">Repeat</keyword>
<accession>A0AAV2Q014</accession>
<keyword evidence="6" id="KW-0547">Nucleotide-binding</keyword>
<dbReference type="EMBL" id="CAXKWB010002907">
    <property type="protein sequence ID" value="CAL4067978.1"/>
    <property type="molecule type" value="Genomic_DNA"/>
</dbReference>
<dbReference type="InterPro" id="IPR042222">
    <property type="entry name" value="Dynein_2_N"/>
</dbReference>
<dbReference type="Gene3D" id="1.10.287.2620">
    <property type="match status" value="1"/>
</dbReference>
<evidence type="ECO:0000256" key="10">
    <source>
        <dbReference type="ARBA" id="ARBA00023175"/>
    </source>
</evidence>
<feature type="non-terminal residue" evidence="13">
    <location>
        <position position="1"/>
    </location>
</feature>
<evidence type="ECO:0000313" key="13">
    <source>
        <dbReference type="EMBL" id="CAL4067978.1"/>
    </source>
</evidence>
<comment type="similarity">
    <text evidence="2">Belongs to the dynein heavy chain family.</text>
</comment>
<gene>
    <name evidence="13" type="ORF">MNOR_LOCUS6860</name>
</gene>
<keyword evidence="9" id="KW-0175">Coiled coil</keyword>
<dbReference type="GO" id="GO:0005874">
    <property type="term" value="C:microtubule"/>
    <property type="evidence" value="ECO:0007669"/>
    <property type="project" value="UniProtKB-KW"/>
</dbReference>
<dbReference type="GO" id="GO:0007018">
    <property type="term" value="P:microtubule-based movement"/>
    <property type="evidence" value="ECO:0007669"/>
    <property type="project" value="InterPro"/>
</dbReference>
<dbReference type="GO" id="GO:0045505">
    <property type="term" value="F:dynein intermediate chain binding"/>
    <property type="evidence" value="ECO:0007669"/>
    <property type="project" value="InterPro"/>
</dbReference>